<feature type="region of interest" description="Disordered" evidence="1">
    <location>
        <begin position="73"/>
        <end position="96"/>
    </location>
</feature>
<protein>
    <submittedName>
        <fullName evidence="2">Uncharacterized protein</fullName>
    </submittedName>
</protein>
<evidence type="ECO:0000256" key="1">
    <source>
        <dbReference type="SAM" id="MobiDB-lite"/>
    </source>
</evidence>
<evidence type="ECO:0000313" key="2">
    <source>
        <dbReference type="EMBL" id="GBP05156.1"/>
    </source>
</evidence>
<dbReference type="EMBL" id="BGZK01000016">
    <property type="protein sequence ID" value="GBP05156.1"/>
    <property type="molecule type" value="Genomic_DNA"/>
</dbReference>
<keyword evidence="3" id="KW-1185">Reference proteome</keyword>
<dbReference type="Proteomes" id="UP000299102">
    <property type="component" value="Unassembled WGS sequence"/>
</dbReference>
<feature type="region of interest" description="Disordered" evidence="1">
    <location>
        <begin position="1"/>
        <end position="50"/>
    </location>
</feature>
<dbReference type="AlphaFoldDB" id="A0A4C1STB5"/>
<feature type="compositionally biased region" description="Basic and acidic residues" evidence="1">
    <location>
        <begin position="10"/>
        <end position="19"/>
    </location>
</feature>
<reference evidence="2 3" key="1">
    <citation type="journal article" date="2019" name="Commun. Biol.">
        <title>The bagworm genome reveals a unique fibroin gene that provides high tensile strength.</title>
        <authorList>
            <person name="Kono N."/>
            <person name="Nakamura H."/>
            <person name="Ohtoshi R."/>
            <person name="Tomita M."/>
            <person name="Numata K."/>
            <person name="Arakawa K."/>
        </authorList>
    </citation>
    <scope>NUCLEOTIDE SEQUENCE [LARGE SCALE GENOMIC DNA]</scope>
</reference>
<comment type="caution">
    <text evidence="2">The sequence shown here is derived from an EMBL/GenBank/DDBJ whole genome shotgun (WGS) entry which is preliminary data.</text>
</comment>
<gene>
    <name evidence="2" type="ORF">EVAR_3468_1</name>
</gene>
<proteinExistence type="predicted"/>
<sequence>MRTGKRNRYRQPDSPDPNRKSKKTRCQKISKPEILSRKKVQPSARPPAEPCRTFKQLIPEVSQPVRCNAYLEFPPGRRRAPLNGQFAGSSRRRLPR</sequence>
<organism evidence="2 3">
    <name type="scientific">Eumeta variegata</name>
    <name type="common">Bagworm moth</name>
    <name type="synonym">Eumeta japonica</name>
    <dbReference type="NCBI Taxonomy" id="151549"/>
    <lineage>
        <taxon>Eukaryota</taxon>
        <taxon>Metazoa</taxon>
        <taxon>Ecdysozoa</taxon>
        <taxon>Arthropoda</taxon>
        <taxon>Hexapoda</taxon>
        <taxon>Insecta</taxon>
        <taxon>Pterygota</taxon>
        <taxon>Neoptera</taxon>
        <taxon>Endopterygota</taxon>
        <taxon>Lepidoptera</taxon>
        <taxon>Glossata</taxon>
        <taxon>Ditrysia</taxon>
        <taxon>Tineoidea</taxon>
        <taxon>Psychidae</taxon>
        <taxon>Oiketicinae</taxon>
        <taxon>Eumeta</taxon>
    </lineage>
</organism>
<evidence type="ECO:0000313" key="3">
    <source>
        <dbReference type="Proteomes" id="UP000299102"/>
    </source>
</evidence>
<accession>A0A4C1STB5</accession>
<name>A0A4C1STB5_EUMVA</name>